<gene>
    <name evidence="2" type="ORF">ASIM_LOCUS9629</name>
</gene>
<evidence type="ECO:0000313" key="2">
    <source>
        <dbReference type="EMBL" id="VDK40909.1"/>
    </source>
</evidence>
<feature type="compositionally biased region" description="Polar residues" evidence="1">
    <location>
        <begin position="59"/>
        <end position="68"/>
    </location>
</feature>
<proteinExistence type="predicted"/>
<feature type="compositionally biased region" description="Basic and acidic residues" evidence="1">
    <location>
        <begin position="1"/>
        <end position="24"/>
    </location>
</feature>
<name>A0A3P6PXU0_ANISI</name>
<sequence>MEPTKQSDGEELTRKHQMSDEAATKRIRTCPIRMAAKRSLPKKESAPNMDDEGDKLTKDPQSTVASVSKQDKPGEKKVETRRRSPPKRSVNEVGLFFHPLLSIF</sequence>
<dbReference type="AlphaFoldDB" id="A0A3P6PXU0"/>
<dbReference type="EMBL" id="UYRR01030146">
    <property type="protein sequence ID" value="VDK40909.1"/>
    <property type="molecule type" value="Genomic_DNA"/>
</dbReference>
<feature type="compositionally biased region" description="Basic and acidic residues" evidence="1">
    <location>
        <begin position="69"/>
        <end position="82"/>
    </location>
</feature>
<feature type="region of interest" description="Disordered" evidence="1">
    <location>
        <begin position="1"/>
        <end position="92"/>
    </location>
</feature>
<evidence type="ECO:0000313" key="3">
    <source>
        <dbReference type="Proteomes" id="UP000267096"/>
    </source>
</evidence>
<protein>
    <submittedName>
        <fullName evidence="2">Uncharacterized protein</fullName>
    </submittedName>
</protein>
<reference evidence="2 3" key="1">
    <citation type="submission" date="2018-11" db="EMBL/GenBank/DDBJ databases">
        <authorList>
            <consortium name="Pathogen Informatics"/>
        </authorList>
    </citation>
    <scope>NUCLEOTIDE SEQUENCE [LARGE SCALE GENOMIC DNA]</scope>
</reference>
<organism evidence="2 3">
    <name type="scientific">Anisakis simplex</name>
    <name type="common">Herring worm</name>
    <dbReference type="NCBI Taxonomy" id="6269"/>
    <lineage>
        <taxon>Eukaryota</taxon>
        <taxon>Metazoa</taxon>
        <taxon>Ecdysozoa</taxon>
        <taxon>Nematoda</taxon>
        <taxon>Chromadorea</taxon>
        <taxon>Rhabditida</taxon>
        <taxon>Spirurina</taxon>
        <taxon>Ascaridomorpha</taxon>
        <taxon>Ascaridoidea</taxon>
        <taxon>Anisakidae</taxon>
        <taxon>Anisakis</taxon>
        <taxon>Anisakis simplex complex</taxon>
    </lineage>
</organism>
<dbReference type="Proteomes" id="UP000267096">
    <property type="component" value="Unassembled WGS sequence"/>
</dbReference>
<accession>A0A3P6PXU0</accession>
<evidence type="ECO:0000256" key="1">
    <source>
        <dbReference type="SAM" id="MobiDB-lite"/>
    </source>
</evidence>
<keyword evidence="3" id="KW-1185">Reference proteome</keyword>